<name>A0ABX1BTK5_9ACTN</name>
<dbReference type="RefSeq" id="WP_168099994.1">
    <property type="nucleotide sequence ID" value="NZ_JAATEN010000001.1"/>
</dbReference>
<dbReference type="Proteomes" id="UP000695264">
    <property type="component" value="Unassembled WGS sequence"/>
</dbReference>
<feature type="transmembrane region" description="Helical" evidence="1">
    <location>
        <begin position="82"/>
        <end position="103"/>
    </location>
</feature>
<accession>A0ABX1BTK5</accession>
<keyword evidence="1" id="KW-0472">Membrane</keyword>
<gene>
    <name evidence="2" type="ORF">HCK00_00635</name>
</gene>
<reference evidence="2 3" key="1">
    <citation type="submission" date="2020-03" db="EMBL/GenBank/DDBJ databases">
        <title>WGS of actinomycetes isolated from Thailand.</title>
        <authorList>
            <person name="Thawai C."/>
        </authorList>
    </citation>
    <scope>NUCLEOTIDE SEQUENCE [LARGE SCALE GENOMIC DNA]</scope>
    <source>
        <strain evidence="2 3">PLAI 1-29</strain>
    </source>
</reference>
<keyword evidence="1" id="KW-0812">Transmembrane</keyword>
<feature type="transmembrane region" description="Helical" evidence="1">
    <location>
        <begin position="43"/>
        <end position="61"/>
    </location>
</feature>
<evidence type="ECO:0008006" key="4">
    <source>
        <dbReference type="Google" id="ProtNLM"/>
    </source>
</evidence>
<protein>
    <recommendedName>
        <fullName evidence="4">ABC transporter permease</fullName>
    </recommendedName>
</protein>
<comment type="caution">
    <text evidence="2">The sequence shown here is derived from an EMBL/GenBank/DDBJ whole genome shotgun (WGS) entry which is preliminary data.</text>
</comment>
<evidence type="ECO:0000313" key="2">
    <source>
        <dbReference type="EMBL" id="NJP99106.1"/>
    </source>
</evidence>
<organism evidence="2 3">
    <name type="scientific">Streptomyces zingiberis</name>
    <dbReference type="NCBI Taxonomy" id="2053010"/>
    <lineage>
        <taxon>Bacteria</taxon>
        <taxon>Bacillati</taxon>
        <taxon>Actinomycetota</taxon>
        <taxon>Actinomycetes</taxon>
        <taxon>Kitasatosporales</taxon>
        <taxon>Streptomycetaceae</taxon>
        <taxon>Streptomyces</taxon>
    </lineage>
</organism>
<sequence>MRRLTLYARSRQVPASLATVVIGAVLVWALTRGGDEGPGDPRLHVLVLGAGAVAASIGLSGQDLALDRTAAIRWVPRRTAHVLFAAAVTGAVPLAVPAVGGAVTGAADGGADGAVLTAEFVEFVIRDSAGLMGLAALGAALSGGHYAWTLPFGWLAFSFVAPPPTSTPAEVGAWMMLPPGTPAATWTAIALTVAGTTAYAVAGPRR</sequence>
<keyword evidence="1" id="KW-1133">Transmembrane helix</keyword>
<feature type="transmembrane region" description="Helical" evidence="1">
    <location>
        <begin position="183"/>
        <end position="202"/>
    </location>
</feature>
<evidence type="ECO:0000256" key="1">
    <source>
        <dbReference type="SAM" id="Phobius"/>
    </source>
</evidence>
<feature type="transmembrane region" description="Helical" evidence="1">
    <location>
        <begin position="12"/>
        <end position="31"/>
    </location>
</feature>
<proteinExistence type="predicted"/>
<keyword evidence="3" id="KW-1185">Reference proteome</keyword>
<dbReference type="EMBL" id="JAATEN010000001">
    <property type="protein sequence ID" value="NJP99106.1"/>
    <property type="molecule type" value="Genomic_DNA"/>
</dbReference>
<evidence type="ECO:0000313" key="3">
    <source>
        <dbReference type="Proteomes" id="UP000695264"/>
    </source>
</evidence>